<gene>
    <name evidence="6" type="ORF">JZ786_01975</name>
</gene>
<evidence type="ECO:0000313" key="6">
    <source>
        <dbReference type="EMBL" id="QSO47836.1"/>
    </source>
</evidence>
<dbReference type="SMART" id="SM00382">
    <property type="entry name" value="AAA"/>
    <property type="match status" value="1"/>
</dbReference>
<dbReference type="Pfam" id="PF00005">
    <property type="entry name" value="ABC_tran"/>
    <property type="match status" value="1"/>
</dbReference>
<dbReference type="GO" id="GO:0015833">
    <property type="term" value="P:peptide transport"/>
    <property type="evidence" value="ECO:0007669"/>
    <property type="project" value="InterPro"/>
</dbReference>
<evidence type="ECO:0000256" key="1">
    <source>
        <dbReference type="ARBA" id="ARBA00005417"/>
    </source>
</evidence>
<protein>
    <submittedName>
        <fullName evidence="6">ABC transporter ATP-binding protein</fullName>
    </submittedName>
</protein>
<dbReference type="InterPro" id="IPR003593">
    <property type="entry name" value="AAA+_ATPase"/>
</dbReference>
<organism evidence="6 7">
    <name type="scientific">Alicyclobacillus mengziensis</name>
    <dbReference type="NCBI Taxonomy" id="2931921"/>
    <lineage>
        <taxon>Bacteria</taxon>
        <taxon>Bacillati</taxon>
        <taxon>Bacillota</taxon>
        <taxon>Bacilli</taxon>
        <taxon>Bacillales</taxon>
        <taxon>Alicyclobacillaceae</taxon>
        <taxon>Alicyclobacillus</taxon>
    </lineage>
</organism>
<dbReference type="InterPro" id="IPR003439">
    <property type="entry name" value="ABC_transporter-like_ATP-bd"/>
</dbReference>
<proteinExistence type="inferred from homology"/>
<feature type="domain" description="ABC transporter" evidence="5">
    <location>
        <begin position="2"/>
        <end position="253"/>
    </location>
</feature>
<dbReference type="KEGG" id="afx:JZ786_01975"/>
<dbReference type="InterPro" id="IPR027417">
    <property type="entry name" value="P-loop_NTPase"/>
</dbReference>
<dbReference type="Pfam" id="PF08352">
    <property type="entry name" value="oligo_HPY"/>
    <property type="match status" value="1"/>
</dbReference>
<dbReference type="RefSeq" id="WP_206657179.1">
    <property type="nucleotide sequence ID" value="NZ_CP071182.1"/>
</dbReference>
<dbReference type="PANTHER" id="PTHR43776">
    <property type="entry name" value="TRANSPORT ATP-BINDING PROTEIN"/>
    <property type="match status" value="1"/>
</dbReference>
<dbReference type="Gene3D" id="3.40.50.300">
    <property type="entry name" value="P-loop containing nucleotide triphosphate hydrolases"/>
    <property type="match status" value="1"/>
</dbReference>
<keyword evidence="3" id="KW-0547">Nucleotide-binding</keyword>
<name>A0A9X7Z846_9BACL</name>
<dbReference type="PROSITE" id="PS50893">
    <property type="entry name" value="ABC_TRANSPORTER_2"/>
    <property type="match status" value="1"/>
</dbReference>
<reference evidence="6 7" key="1">
    <citation type="submission" date="2021-02" db="EMBL/GenBank/DDBJ databases">
        <title>Alicyclobacillus curvatus sp. nov. and Alicyclobacillus mengziensis sp. nov., two acidophilic bacteria isolated from acid mine drainage.</title>
        <authorList>
            <person name="Huang Y."/>
        </authorList>
    </citation>
    <scope>NUCLEOTIDE SEQUENCE [LARGE SCALE GENOMIC DNA]</scope>
    <source>
        <strain evidence="6 7">S30H14</strain>
    </source>
</reference>
<keyword evidence="2" id="KW-0813">Transport</keyword>
<evidence type="ECO:0000313" key="7">
    <source>
        <dbReference type="Proteomes" id="UP000663505"/>
    </source>
</evidence>
<dbReference type="PANTHER" id="PTHR43776:SF7">
    <property type="entry name" value="D,D-DIPEPTIDE TRANSPORT ATP-BINDING PROTEIN DDPF-RELATED"/>
    <property type="match status" value="1"/>
</dbReference>
<dbReference type="CDD" id="cd03257">
    <property type="entry name" value="ABC_NikE_OppD_transporters"/>
    <property type="match status" value="1"/>
</dbReference>
<evidence type="ECO:0000256" key="4">
    <source>
        <dbReference type="ARBA" id="ARBA00022840"/>
    </source>
</evidence>
<evidence type="ECO:0000256" key="2">
    <source>
        <dbReference type="ARBA" id="ARBA00022448"/>
    </source>
</evidence>
<evidence type="ECO:0000259" key="5">
    <source>
        <dbReference type="PROSITE" id="PS50893"/>
    </source>
</evidence>
<keyword evidence="4 6" id="KW-0067">ATP-binding</keyword>
<accession>A0A9X7Z846</accession>
<dbReference type="InterPro" id="IPR013563">
    <property type="entry name" value="Oligopep_ABC_C"/>
</dbReference>
<keyword evidence="7" id="KW-1185">Reference proteome</keyword>
<comment type="similarity">
    <text evidence="1">Belongs to the ABC transporter superfamily.</text>
</comment>
<dbReference type="AlphaFoldDB" id="A0A9X7Z846"/>
<dbReference type="NCBIfam" id="TIGR01727">
    <property type="entry name" value="oligo_HPY"/>
    <property type="match status" value="1"/>
</dbReference>
<dbReference type="EMBL" id="CP071182">
    <property type="protein sequence ID" value="QSO47836.1"/>
    <property type="molecule type" value="Genomic_DNA"/>
</dbReference>
<dbReference type="InterPro" id="IPR050319">
    <property type="entry name" value="ABC_transp_ATP-bind"/>
</dbReference>
<dbReference type="GO" id="GO:0055085">
    <property type="term" value="P:transmembrane transport"/>
    <property type="evidence" value="ECO:0007669"/>
    <property type="project" value="UniProtKB-ARBA"/>
</dbReference>
<dbReference type="InterPro" id="IPR017871">
    <property type="entry name" value="ABC_transporter-like_CS"/>
</dbReference>
<evidence type="ECO:0000256" key="3">
    <source>
        <dbReference type="ARBA" id="ARBA00022741"/>
    </source>
</evidence>
<dbReference type="GO" id="GO:0016887">
    <property type="term" value="F:ATP hydrolysis activity"/>
    <property type="evidence" value="ECO:0007669"/>
    <property type="project" value="InterPro"/>
</dbReference>
<dbReference type="GO" id="GO:0005524">
    <property type="term" value="F:ATP binding"/>
    <property type="evidence" value="ECO:0007669"/>
    <property type="project" value="UniProtKB-KW"/>
</dbReference>
<sequence>MIEVKDLKKTYAGRGSDTVVQALRGVSFEIQNGGALSFIGESGCGKTTVGRILTGLETPTAGTILWNGQDVYKMKAKDKKEVFRKVQLIHQDPYQALNPARTIEQALVDPLKVMAKKKGHDGSWIESRVTELLTLVGLDPATVMYKYPHMLSGGQRQRVVIARALTVEPEVLVADEAVSMIDVSLRLGILKLLRDLRQNLNISLLFITHDVAAARYVGTNGEIYVIYKGLVAEKATTDDIILRPKHPYSQALLSAVPVLKGIEVPGPERFIPVKEMDQNDQTDAGCLFAPRCPFAQDVCKAERPQLTGQGHDFACHFPVERHVVATQVEA</sequence>
<dbReference type="Proteomes" id="UP000663505">
    <property type="component" value="Chromosome"/>
</dbReference>
<dbReference type="SUPFAM" id="SSF52540">
    <property type="entry name" value="P-loop containing nucleoside triphosphate hydrolases"/>
    <property type="match status" value="1"/>
</dbReference>
<dbReference type="PROSITE" id="PS00211">
    <property type="entry name" value="ABC_TRANSPORTER_1"/>
    <property type="match status" value="1"/>
</dbReference>